<evidence type="ECO:0000256" key="6">
    <source>
        <dbReference type="ARBA" id="ARBA00023125"/>
    </source>
</evidence>
<proteinExistence type="predicted"/>
<keyword evidence="4" id="KW-0067">ATP-binding</keyword>
<dbReference type="Pfam" id="PF20297">
    <property type="entry name" value="MSSS"/>
    <property type="match status" value="1"/>
</dbReference>
<dbReference type="Proteomes" id="UP000017836">
    <property type="component" value="Unassembled WGS sequence"/>
</dbReference>
<keyword evidence="10" id="KW-1185">Reference proteome</keyword>
<dbReference type="GO" id="GO:0019843">
    <property type="term" value="F:rRNA binding"/>
    <property type="evidence" value="ECO:0007669"/>
    <property type="project" value="UniProtKB-KW"/>
</dbReference>
<protein>
    <recommendedName>
        <fullName evidence="11">DNA mismatch repair proteins mutS family domain-containing protein</fullName>
    </recommendedName>
</protein>
<dbReference type="GO" id="GO:0140664">
    <property type="term" value="F:ATP-dependent DNA damage sensor activity"/>
    <property type="evidence" value="ECO:0007669"/>
    <property type="project" value="InterPro"/>
</dbReference>
<dbReference type="Gramene" id="ERM95196">
    <property type="protein sequence ID" value="ERM95196"/>
    <property type="gene ID" value="AMTR_s00009p00265580"/>
</dbReference>
<name>W1NIC6_AMBTC</name>
<dbReference type="SUPFAM" id="SSF52540">
    <property type="entry name" value="P-loop containing nucleoside triphosphate hydrolases"/>
    <property type="match status" value="1"/>
</dbReference>
<evidence type="ECO:0000259" key="7">
    <source>
        <dbReference type="SMART" id="SM00533"/>
    </source>
</evidence>
<evidence type="ECO:0000256" key="3">
    <source>
        <dbReference type="ARBA" id="ARBA00022801"/>
    </source>
</evidence>
<dbReference type="InterPro" id="IPR000432">
    <property type="entry name" value="DNA_mismatch_repair_MutS_C"/>
</dbReference>
<evidence type="ECO:0000313" key="10">
    <source>
        <dbReference type="Proteomes" id="UP000017836"/>
    </source>
</evidence>
<accession>W1NIC6</accession>
<dbReference type="PANTHER" id="PTHR48466:SF1">
    <property type="entry name" value="SMR DOMAIN-CONTAINING PROTEIN"/>
    <property type="match status" value="1"/>
</dbReference>
<dbReference type="SUPFAM" id="SSF48334">
    <property type="entry name" value="DNA repair protein MutS, domain III"/>
    <property type="match status" value="1"/>
</dbReference>
<dbReference type="InterPro" id="IPR036187">
    <property type="entry name" value="DNA_mismatch_repair_MutS_sf"/>
</dbReference>
<dbReference type="InterPro" id="IPR007696">
    <property type="entry name" value="DNA_mismatch_repair_MutS_core"/>
</dbReference>
<dbReference type="SMART" id="SM00534">
    <property type="entry name" value="MUTSac"/>
    <property type="match status" value="1"/>
</dbReference>
<evidence type="ECO:0000313" key="9">
    <source>
        <dbReference type="EMBL" id="ERM95196.1"/>
    </source>
</evidence>
<dbReference type="eggNOG" id="ENOG502QRQR">
    <property type="taxonomic scope" value="Eukaryota"/>
</dbReference>
<dbReference type="PANTHER" id="PTHR48466">
    <property type="entry name" value="OS10G0509000 PROTEIN-RELATED"/>
    <property type="match status" value="1"/>
</dbReference>
<evidence type="ECO:0000256" key="1">
    <source>
        <dbReference type="ARBA" id="ARBA00022730"/>
    </source>
</evidence>
<sequence>MDVSHLHNAFYNTITFPVKTPVFHSFSLCNPLLLKTIRASNPPLNPNATGVPVDLQSETLRALEWKSVCLQLSAFTSTTMAMNLSINGNVPSGQNQEESEKLLDQTSASVELPNPLDFSNIQDLTEILNTSISGKLCTIQELCTVSQTLRSAKRVLNQLMEISSDGSLKRYSPLLDILHGTDFLPGIEGKIGFCLECNLSVILDRASTNLEKIRFARKKNMENLENLLKQISIRVSQAGGIDTPLVTRRRARMCVGIRATHRSLLPGAIILDTSGSGATYFVEPKEAIELNNMEVSLSGSEKAEELSILGILTSEIAAAKSRIGILMDRIMELDLASARGSYARSLNGVRPIFSRNLPKFIRVHGNEGIETFKKQNLTANTPEERDLAVDIEGIRHPLLLKSKDNNEEFEVVPVDIKVKKRTRVVVISGPNTGGKTATMKTLGLASLMSKAGMFLPAKNRAKLPWFDCVLADIGDHQSLEHNLSTFSGHISRLCKILEVASNESLVLIDEIGNGTDPSEGVVLSTSILQHLAGLTNLTVVTTHFEDLSILKDGDIRFENAAMEFDLKTLQPTYRIMWGSKGNSNALSIAKSLGLDQAVLDRAHAWVEKLMPEKQRKRKGLLYQSLMEQRERLEAQARKATFLSLQIKKLYHEILQEAEDLDKREASLKSMEVKKVQNEIKMAALEMDGIIMEVEKKLSNSSLDRFNSLHRESEAAIASVVEKHCARDKSLLETEPDHSNSYIPQIGDHVRIKGLGEKLAVVVEAPLDDGSMLIQYGKMRMRVKRDDIKVISGSKQNAKAASASGLRSQVIRKNMKESSTKPDKDGEVPFGPAVRTSKNTVDLRGLRVEEASHHLNIALSTTSSYGVLFIVHGIGTGPLIWEYDRAVLGGLNTLLNCPAGSESRSIQRYLDMSIF</sequence>
<gene>
    <name evidence="9" type="ORF">AMTR_s00009p00265580</name>
</gene>
<dbReference type="Gene3D" id="3.40.50.300">
    <property type="entry name" value="P-loop containing nucleotide triphosphate hydrolases"/>
    <property type="match status" value="1"/>
</dbReference>
<dbReference type="GO" id="GO:0030983">
    <property type="term" value="F:mismatched DNA binding"/>
    <property type="evidence" value="ECO:0007669"/>
    <property type="project" value="InterPro"/>
</dbReference>
<dbReference type="GO" id="GO:0004519">
    <property type="term" value="F:endonuclease activity"/>
    <property type="evidence" value="ECO:0007669"/>
    <property type="project" value="UniProtKB-KW"/>
</dbReference>
<dbReference type="InterPro" id="IPR045076">
    <property type="entry name" value="MutS"/>
</dbReference>
<dbReference type="InterPro" id="IPR005747">
    <property type="entry name" value="MutS2"/>
</dbReference>
<keyword evidence="6" id="KW-0238">DNA-binding</keyword>
<keyword evidence="2" id="KW-0547">Nucleotide-binding</keyword>
<keyword evidence="1" id="KW-0699">rRNA-binding</keyword>
<dbReference type="GO" id="GO:0005524">
    <property type="term" value="F:ATP binding"/>
    <property type="evidence" value="ECO:0007669"/>
    <property type="project" value="UniProtKB-KW"/>
</dbReference>
<dbReference type="PIRSF" id="PIRSF005814">
    <property type="entry name" value="MutS_YshD"/>
    <property type="match status" value="1"/>
</dbReference>
<dbReference type="OMA" id="QMAIDGC"/>
<organism evidence="9 10">
    <name type="scientific">Amborella trichopoda</name>
    <dbReference type="NCBI Taxonomy" id="13333"/>
    <lineage>
        <taxon>Eukaryota</taxon>
        <taxon>Viridiplantae</taxon>
        <taxon>Streptophyta</taxon>
        <taxon>Embryophyta</taxon>
        <taxon>Tracheophyta</taxon>
        <taxon>Spermatophyta</taxon>
        <taxon>Magnoliopsida</taxon>
        <taxon>Amborellales</taxon>
        <taxon>Amborellaceae</taxon>
        <taxon>Amborella</taxon>
    </lineage>
</organism>
<dbReference type="InterPro" id="IPR027417">
    <property type="entry name" value="P-loop_NTPase"/>
</dbReference>
<feature type="domain" description="DNA mismatch repair protein MutS core" evidence="7">
    <location>
        <begin position="63"/>
        <end position="402"/>
    </location>
</feature>
<dbReference type="InterPro" id="IPR046893">
    <property type="entry name" value="MSSS"/>
</dbReference>
<evidence type="ECO:0000256" key="2">
    <source>
        <dbReference type="ARBA" id="ARBA00022741"/>
    </source>
</evidence>
<dbReference type="FunFam" id="3.40.50.300:FF:000830">
    <property type="entry name" value="Endonuclease MutS2"/>
    <property type="match status" value="1"/>
</dbReference>
<evidence type="ECO:0000259" key="8">
    <source>
        <dbReference type="SMART" id="SM00534"/>
    </source>
</evidence>
<evidence type="ECO:0008006" key="11">
    <source>
        <dbReference type="Google" id="ProtNLM"/>
    </source>
</evidence>
<dbReference type="GO" id="GO:0003690">
    <property type="term" value="F:double-stranded DNA binding"/>
    <property type="evidence" value="ECO:0000318"/>
    <property type="project" value="GO_Central"/>
</dbReference>
<dbReference type="GO" id="GO:0016887">
    <property type="term" value="F:ATP hydrolysis activity"/>
    <property type="evidence" value="ECO:0007669"/>
    <property type="project" value="InterPro"/>
</dbReference>
<dbReference type="HOGENOM" id="CLU_011252_0_1_1"/>
<keyword evidence="5" id="KW-0694">RNA-binding</keyword>
<keyword evidence="3" id="KW-0378">Hydrolase</keyword>
<dbReference type="STRING" id="13333.W1NIC6"/>
<dbReference type="GO" id="GO:0045910">
    <property type="term" value="P:negative regulation of DNA recombination"/>
    <property type="evidence" value="ECO:0007669"/>
    <property type="project" value="InterPro"/>
</dbReference>
<dbReference type="Pfam" id="PF00488">
    <property type="entry name" value="MutS_V"/>
    <property type="match status" value="1"/>
</dbReference>
<dbReference type="SMART" id="SM00533">
    <property type="entry name" value="MUTSd"/>
    <property type="match status" value="1"/>
</dbReference>
<evidence type="ECO:0000256" key="4">
    <source>
        <dbReference type="ARBA" id="ARBA00022840"/>
    </source>
</evidence>
<dbReference type="NCBIfam" id="TIGR01069">
    <property type="entry name" value="mutS2"/>
    <property type="match status" value="1"/>
</dbReference>
<dbReference type="EMBL" id="KI397501">
    <property type="protein sequence ID" value="ERM95196.1"/>
    <property type="molecule type" value="Genomic_DNA"/>
</dbReference>
<dbReference type="AlphaFoldDB" id="W1NIC6"/>
<reference evidence="10" key="1">
    <citation type="journal article" date="2013" name="Science">
        <title>The Amborella genome and the evolution of flowering plants.</title>
        <authorList>
            <consortium name="Amborella Genome Project"/>
        </authorList>
    </citation>
    <scope>NUCLEOTIDE SEQUENCE [LARGE SCALE GENOMIC DNA]</scope>
</reference>
<dbReference type="GO" id="GO:0006298">
    <property type="term" value="P:mismatch repair"/>
    <property type="evidence" value="ECO:0007669"/>
    <property type="project" value="InterPro"/>
</dbReference>
<feature type="domain" description="DNA mismatch repair proteins mutS family" evidence="8">
    <location>
        <begin position="422"/>
        <end position="607"/>
    </location>
</feature>
<evidence type="ECO:0000256" key="5">
    <source>
        <dbReference type="ARBA" id="ARBA00022884"/>
    </source>
</evidence>